<accession>A0ABV8LNU7</accession>
<evidence type="ECO:0000256" key="1">
    <source>
        <dbReference type="SAM" id="MobiDB-lite"/>
    </source>
</evidence>
<reference evidence="3" key="1">
    <citation type="journal article" date="2019" name="Int. J. Syst. Evol. Microbiol.">
        <title>The Global Catalogue of Microorganisms (GCM) 10K type strain sequencing project: providing services to taxonomists for standard genome sequencing and annotation.</title>
        <authorList>
            <consortium name="The Broad Institute Genomics Platform"/>
            <consortium name="The Broad Institute Genome Sequencing Center for Infectious Disease"/>
            <person name="Wu L."/>
            <person name="Ma J."/>
        </authorList>
    </citation>
    <scope>NUCLEOTIDE SEQUENCE [LARGE SCALE GENOMIC DNA]</scope>
    <source>
        <strain evidence="3">CGMCC 4.7289</strain>
    </source>
</reference>
<sequence length="134" mass="13624">MRFRGQLRRLTDREEAKNMVKLSKKMMVTLGASGVLALGIATPVAAWAADGSPKPTGSASSSSQSGKPKPAEHGKSGVDRTAKLKERLDAAVKAGKLTQAEADAVLKAGKLGLLGGGPGRHGTPPSGTPSTPAK</sequence>
<name>A0ABV8LNU7_9ACTN</name>
<dbReference type="RefSeq" id="WP_382190219.1">
    <property type="nucleotide sequence ID" value="NZ_JBHSAY010000009.1"/>
</dbReference>
<feature type="compositionally biased region" description="Low complexity" evidence="1">
    <location>
        <begin position="121"/>
        <end position="134"/>
    </location>
</feature>
<evidence type="ECO:0000313" key="3">
    <source>
        <dbReference type="Proteomes" id="UP001595816"/>
    </source>
</evidence>
<feature type="region of interest" description="Disordered" evidence="1">
    <location>
        <begin position="48"/>
        <end position="83"/>
    </location>
</feature>
<proteinExistence type="predicted"/>
<keyword evidence="3" id="KW-1185">Reference proteome</keyword>
<evidence type="ECO:0000313" key="2">
    <source>
        <dbReference type="EMBL" id="MFC4132690.1"/>
    </source>
</evidence>
<feature type="compositionally biased region" description="Low complexity" evidence="1">
    <location>
        <begin position="51"/>
        <end position="68"/>
    </location>
</feature>
<gene>
    <name evidence="2" type="ORF">ACFOZ4_18945</name>
</gene>
<protein>
    <submittedName>
        <fullName evidence="2">Uncharacterized protein</fullName>
    </submittedName>
</protein>
<organism evidence="2 3">
    <name type="scientific">Hamadaea flava</name>
    <dbReference type="NCBI Taxonomy" id="1742688"/>
    <lineage>
        <taxon>Bacteria</taxon>
        <taxon>Bacillati</taxon>
        <taxon>Actinomycetota</taxon>
        <taxon>Actinomycetes</taxon>
        <taxon>Micromonosporales</taxon>
        <taxon>Micromonosporaceae</taxon>
        <taxon>Hamadaea</taxon>
    </lineage>
</organism>
<feature type="compositionally biased region" description="Basic and acidic residues" evidence="1">
    <location>
        <begin position="69"/>
        <end position="83"/>
    </location>
</feature>
<comment type="caution">
    <text evidence="2">The sequence shown here is derived from an EMBL/GenBank/DDBJ whole genome shotgun (WGS) entry which is preliminary data.</text>
</comment>
<dbReference type="Proteomes" id="UP001595816">
    <property type="component" value="Unassembled WGS sequence"/>
</dbReference>
<dbReference type="EMBL" id="JBHSAY010000009">
    <property type="protein sequence ID" value="MFC4132690.1"/>
    <property type="molecule type" value="Genomic_DNA"/>
</dbReference>
<feature type="region of interest" description="Disordered" evidence="1">
    <location>
        <begin position="110"/>
        <end position="134"/>
    </location>
</feature>